<proteinExistence type="predicted"/>
<evidence type="ECO:0000256" key="2">
    <source>
        <dbReference type="ARBA" id="ARBA00022801"/>
    </source>
</evidence>
<evidence type="ECO:0000313" key="7">
    <source>
        <dbReference type="Proteomes" id="UP001567571"/>
    </source>
</evidence>
<gene>
    <name evidence="5" type="ORF">ABNG02_16205</name>
    <name evidence="4" type="ORF">GCM10008994_20880</name>
</gene>
<evidence type="ECO:0000256" key="3">
    <source>
        <dbReference type="PIRSR" id="PIRSR601559-52"/>
    </source>
</evidence>
<dbReference type="EMBL" id="BAAADQ010000012">
    <property type="protein sequence ID" value="GAA0545786.1"/>
    <property type="molecule type" value="Genomic_DNA"/>
</dbReference>
<feature type="binding site" evidence="3">
    <location>
        <position position="28"/>
    </location>
    <ligand>
        <name>a divalent metal cation</name>
        <dbReference type="ChEBI" id="CHEBI:60240"/>
        <label>1</label>
    </ligand>
</feature>
<comment type="caution">
    <text evidence="4">The sequence shown here is derived from an EMBL/GenBank/DDBJ whole genome shotgun (WGS) entry which is preliminary data.</text>
</comment>
<feature type="binding site" evidence="3">
    <location>
        <position position="170"/>
    </location>
    <ligand>
        <name>a divalent metal cation</name>
        <dbReference type="ChEBI" id="CHEBI:60240"/>
        <label>1</label>
    </ligand>
</feature>
<reference evidence="5 7" key="3">
    <citation type="submission" date="2024-06" db="EMBL/GenBank/DDBJ databases">
        <title>Halorubrum miltondacostae sp. nov., a potential PHA producer isolated from an inland solar saltern in Rio Maior, Portugal.</title>
        <authorList>
            <person name="Albuquerque L."/>
            <person name="Viver T."/>
            <person name="Barroso C."/>
            <person name="Claudino R."/>
            <person name="Galvan M."/>
            <person name="Simoes G."/>
            <person name="Lobo Da Cunha A."/>
            <person name="Egas C."/>
        </authorList>
    </citation>
    <scope>NUCLEOTIDE SEQUENCE [LARGE SCALE GENOMIC DNA]</scope>
    <source>
        <strain evidence="5 7">DSM 18646</strain>
    </source>
</reference>
<dbReference type="PROSITE" id="PS51347">
    <property type="entry name" value="PHOSPHOTRIESTERASE_2"/>
    <property type="match status" value="1"/>
</dbReference>
<keyword evidence="7" id="KW-1185">Reference proteome</keyword>
<evidence type="ECO:0000313" key="5">
    <source>
        <dbReference type="EMBL" id="MEZ3168856.1"/>
    </source>
</evidence>
<dbReference type="SUPFAM" id="SSF51556">
    <property type="entry name" value="Metallo-dependent hydrolases"/>
    <property type="match status" value="1"/>
</dbReference>
<dbReference type="InterPro" id="IPR001559">
    <property type="entry name" value="Phosphotriesterase"/>
</dbReference>
<dbReference type="EMBL" id="JBEDNW010000011">
    <property type="protein sequence ID" value="MEZ3168856.1"/>
    <property type="molecule type" value="Genomic_DNA"/>
</dbReference>
<dbReference type="PANTHER" id="PTHR10819:SF3">
    <property type="entry name" value="PHOSPHOTRIESTERASE-RELATED PROTEIN"/>
    <property type="match status" value="1"/>
</dbReference>
<feature type="binding site" evidence="3">
    <location>
        <position position="318"/>
    </location>
    <ligand>
        <name>a divalent metal cation</name>
        <dbReference type="ChEBI" id="CHEBI:60240"/>
        <label>1</label>
    </ligand>
</feature>
<sequence>MSEDTGTVVTVEGRIDPEELGVTLPHEHLFGNAVDSLYEPPDSAVERRIAEEPISLENYWWVRRNPWNHKDNLVLDSFEDAVEEVGHYHRAGGDAIVDVSPKGTGRNPEDVRAVARETGVTFVHGTAFYTRDSHPDRVAEMTADEIAEEFVADVREGIGDTDVRAGVIGEIGITGHEQDDNAYCDWIHPQEEKVLRGGVRAALRTGASVSVHPPSKRDPEYPTSRRTLEVLDVASEEGLPMERLILCHRDQSKWQETDRTYRTEIAERGAYVEFDLFGHDDLYHAAVDDAQPSDLDRVKALIGMIDDGYADRMLLSHDVFLKYLLKKYGGYGYSHILENIVPLLSEMGVERSVLDTMLIDNPQRVLTFQEPES</sequence>
<dbReference type="RefSeq" id="WP_343778874.1">
    <property type="nucleotide sequence ID" value="NZ_BAAADQ010000012.1"/>
</dbReference>
<reference evidence="4" key="2">
    <citation type="submission" date="2023-12" db="EMBL/GenBank/DDBJ databases">
        <authorList>
            <person name="Sun Q."/>
            <person name="Inoue M."/>
        </authorList>
    </citation>
    <scope>NUCLEOTIDE SEQUENCE</scope>
    <source>
        <strain evidence="4">JCM 14265</strain>
    </source>
</reference>
<evidence type="ECO:0000256" key="1">
    <source>
        <dbReference type="ARBA" id="ARBA00022723"/>
    </source>
</evidence>
<dbReference type="InterPro" id="IPR032466">
    <property type="entry name" value="Metal_Hydrolase"/>
</dbReference>
<reference evidence="4" key="1">
    <citation type="journal article" date="2014" name="Int. J. Syst. Evol. Microbiol.">
        <title>Complete genome sequence of Corynebacterium casei LMG S-19264T (=DSM 44701T), isolated from a smear-ripened cheese.</title>
        <authorList>
            <consortium name="US DOE Joint Genome Institute (JGI-PGF)"/>
            <person name="Walter F."/>
            <person name="Albersmeier A."/>
            <person name="Kalinowski J."/>
            <person name="Ruckert C."/>
        </authorList>
    </citation>
    <scope>NUCLEOTIDE SEQUENCE</scope>
    <source>
        <strain evidence="4">JCM 14265</strain>
    </source>
</reference>
<feature type="binding site" evidence="3">
    <location>
        <position position="26"/>
    </location>
    <ligand>
        <name>a divalent metal cation</name>
        <dbReference type="ChEBI" id="CHEBI:60240"/>
        <label>1</label>
    </ligand>
</feature>
<dbReference type="Proteomes" id="UP001567571">
    <property type="component" value="Unassembled WGS sequence"/>
</dbReference>
<feature type="binding site" evidence="3">
    <location>
        <position position="212"/>
    </location>
    <ligand>
        <name>a divalent metal cation</name>
        <dbReference type="ChEBI" id="CHEBI:60240"/>
        <label>2</label>
    </ligand>
</feature>
<dbReference type="Pfam" id="PF02126">
    <property type="entry name" value="PTE"/>
    <property type="match status" value="1"/>
</dbReference>
<keyword evidence="1 3" id="KW-0479">Metal-binding</keyword>
<feature type="binding site" evidence="3">
    <location>
        <position position="170"/>
    </location>
    <ligand>
        <name>a divalent metal cation</name>
        <dbReference type="ChEBI" id="CHEBI:60240"/>
        <label>2</label>
    </ligand>
</feature>
<evidence type="ECO:0000313" key="6">
    <source>
        <dbReference type="Proteomes" id="UP001501425"/>
    </source>
</evidence>
<name>A0AAV3STA3_9EURY</name>
<dbReference type="AlphaFoldDB" id="A0AAV3STA3"/>
<organism evidence="4 6">
    <name type="scientific">Halorubrum ejinorense</name>
    <dbReference type="NCBI Taxonomy" id="425309"/>
    <lineage>
        <taxon>Archaea</taxon>
        <taxon>Methanobacteriati</taxon>
        <taxon>Methanobacteriota</taxon>
        <taxon>Stenosarchaea group</taxon>
        <taxon>Halobacteria</taxon>
        <taxon>Halobacteriales</taxon>
        <taxon>Haloferacaceae</taxon>
        <taxon>Halorubrum</taxon>
    </lineage>
</organism>
<dbReference type="Proteomes" id="UP001501425">
    <property type="component" value="Unassembled WGS sequence"/>
</dbReference>
<dbReference type="PANTHER" id="PTHR10819">
    <property type="entry name" value="PHOSPHOTRIESTERASE-RELATED"/>
    <property type="match status" value="1"/>
</dbReference>
<dbReference type="GO" id="GO:0016788">
    <property type="term" value="F:hydrolase activity, acting on ester bonds"/>
    <property type="evidence" value="ECO:0007669"/>
    <property type="project" value="InterPro"/>
</dbReference>
<evidence type="ECO:0000313" key="4">
    <source>
        <dbReference type="EMBL" id="GAA0545786.1"/>
    </source>
</evidence>
<dbReference type="Gene3D" id="3.20.20.140">
    <property type="entry name" value="Metal-dependent hydrolases"/>
    <property type="match status" value="1"/>
</dbReference>
<feature type="binding site" evidence="3">
    <location>
        <position position="248"/>
    </location>
    <ligand>
        <name>a divalent metal cation</name>
        <dbReference type="ChEBI" id="CHEBI:60240"/>
        <label>2</label>
    </ligand>
</feature>
<keyword evidence="2" id="KW-0378">Hydrolase</keyword>
<dbReference type="GO" id="GO:0008270">
    <property type="term" value="F:zinc ion binding"/>
    <property type="evidence" value="ECO:0007669"/>
    <property type="project" value="InterPro"/>
</dbReference>
<accession>A0AAV3STA3</accession>
<comment type="cofactor">
    <cofactor evidence="3">
        <name>a divalent metal cation</name>
        <dbReference type="ChEBI" id="CHEBI:60240"/>
    </cofactor>
    <text evidence="3">Binds 2 divalent metal cations per subunit.</text>
</comment>
<dbReference type="PROSITE" id="PS01322">
    <property type="entry name" value="PHOSPHOTRIESTERASE_1"/>
    <property type="match status" value="1"/>
</dbReference>
<dbReference type="InterPro" id="IPR017947">
    <property type="entry name" value="AryldialkylPase_Zn-BS"/>
</dbReference>
<protein>
    <submittedName>
        <fullName evidence="4">Phosphotriesterase</fullName>
    </submittedName>
</protein>